<evidence type="ECO:0000256" key="3">
    <source>
        <dbReference type="ARBA" id="ARBA00022630"/>
    </source>
</evidence>
<feature type="domain" description="FAD dependent oxidoreductase" evidence="6">
    <location>
        <begin position="12"/>
        <end position="392"/>
    </location>
</feature>
<accession>A0ABR3B8I8</accession>
<evidence type="ECO:0000313" key="7">
    <source>
        <dbReference type="EMBL" id="KAL0090270.1"/>
    </source>
</evidence>
<evidence type="ECO:0000256" key="4">
    <source>
        <dbReference type="ARBA" id="ARBA00022827"/>
    </source>
</evidence>
<gene>
    <name evidence="7" type="ORF">J3Q64DRAFT_1729123</name>
</gene>
<evidence type="ECO:0000256" key="1">
    <source>
        <dbReference type="ARBA" id="ARBA00001974"/>
    </source>
</evidence>
<dbReference type="InterPro" id="IPR045170">
    <property type="entry name" value="MTOX"/>
</dbReference>
<keyword evidence="4" id="KW-0274">FAD</keyword>
<evidence type="ECO:0000256" key="2">
    <source>
        <dbReference type="ARBA" id="ARBA00010989"/>
    </source>
</evidence>
<dbReference type="Proteomes" id="UP001448207">
    <property type="component" value="Unassembled WGS sequence"/>
</dbReference>
<evidence type="ECO:0000259" key="6">
    <source>
        <dbReference type="Pfam" id="PF01266"/>
    </source>
</evidence>
<protein>
    <submittedName>
        <fullName evidence="7">FAD dependent oxidoreductase</fullName>
    </submittedName>
</protein>
<comment type="cofactor">
    <cofactor evidence="1">
        <name>FAD</name>
        <dbReference type="ChEBI" id="CHEBI:57692"/>
    </cofactor>
</comment>
<keyword evidence="5" id="KW-0560">Oxidoreductase</keyword>
<comment type="similarity">
    <text evidence="2">Belongs to the MSOX/MTOX family.</text>
</comment>
<dbReference type="SUPFAM" id="SSF51905">
    <property type="entry name" value="FAD/NAD(P)-binding domain"/>
    <property type="match status" value="1"/>
</dbReference>
<name>A0ABR3B8I8_PHYBL</name>
<dbReference type="Gene3D" id="3.30.9.10">
    <property type="entry name" value="D-Amino Acid Oxidase, subunit A, domain 2"/>
    <property type="match status" value="1"/>
</dbReference>
<proteinExistence type="inferred from homology"/>
<sequence length="457" mass="50539">MTAYTPPSPGSKIIIVGGGCFGLSTAHALSLKKKYDIWVFDRLPIPATDAASTDINKIVRMDYADDTLYLQLMLEGMPIWRQWNKERAAEGLGPVYNETGVLFFGSNGKFSDYEKKSIKSITEAGYGHVIEHLPTPKSITDKYPQFKEAVENGYDIAYLNKDGGWCNSAEAVKHIYNKCIKNGVQFVLGPDKGTFEKFQEKPGSSGVKEVVGIVTKDKKVHYADRVIMATGSWTPGLVDISTQCIATGQVVAQFQPPQSLITSLKNQPVWCTDVSRTGYYGFPVNEGGRMKVARHATGYIAPRLQDNVSVPRTQVTHSGDTIPVGALKHMRTFLNGFLPQTSSLDVVYSRICWYSDSIDGGFVISPHPEYKNLIVASGDSGHAMKFIPILGYKICHVIEGVDSEYTRSWKWRELDAKHQLDCLRSEVDGGLLILADPNTEETRLASLEELKAVKAKL</sequence>
<evidence type="ECO:0000256" key="5">
    <source>
        <dbReference type="ARBA" id="ARBA00023002"/>
    </source>
</evidence>
<comment type="caution">
    <text evidence="7">The sequence shown here is derived from an EMBL/GenBank/DDBJ whole genome shotgun (WGS) entry which is preliminary data.</text>
</comment>
<dbReference type="SUPFAM" id="SSF54373">
    <property type="entry name" value="FAD-linked reductases, C-terminal domain"/>
    <property type="match status" value="1"/>
</dbReference>
<organism evidence="7 8">
    <name type="scientific">Phycomyces blakesleeanus</name>
    <dbReference type="NCBI Taxonomy" id="4837"/>
    <lineage>
        <taxon>Eukaryota</taxon>
        <taxon>Fungi</taxon>
        <taxon>Fungi incertae sedis</taxon>
        <taxon>Mucoromycota</taxon>
        <taxon>Mucoromycotina</taxon>
        <taxon>Mucoromycetes</taxon>
        <taxon>Mucorales</taxon>
        <taxon>Phycomycetaceae</taxon>
        <taxon>Phycomyces</taxon>
    </lineage>
</organism>
<dbReference type="PANTHER" id="PTHR10961:SF46">
    <property type="entry name" value="PEROXISOMAL SARCOSINE OXIDASE"/>
    <property type="match status" value="1"/>
</dbReference>
<dbReference type="PANTHER" id="PTHR10961">
    <property type="entry name" value="PEROXISOMAL SARCOSINE OXIDASE"/>
    <property type="match status" value="1"/>
</dbReference>
<dbReference type="Pfam" id="PF01266">
    <property type="entry name" value="DAO"/>
    <property type="match status" value="1"/>
</dbReference>
<dbReference type="Gene3D" id="3.50.50.60">
    <property type="entry name" value="FAD/NAD(P)-binding domain"/>
    <property type="match status" value="1"/>
</dbReference>
<keyword evidence="3" id="KW-0285">Flavoprotein</keyword>
<keyword evidence="8" id="KW-1185">Reference proteome</keyword>
<dbReference type="EMBL" id="JBCLYO010000004">
    <property type="protein sequence ID" value="KAL0090270.1"/>
    <property type="molecule type" value="Genomic_DNA"/>
</dbReference>
<dbReference type="InterPro" id="IPR006076">
    <property type="entry name" value="FAD-dep_OxRdtase"/>
</dbReference>
<reference evidence="7 8" key="1">
    <citation type="submission" date="2024-04" db="EMBL/GenBank/DDBJ databases">
        <title>Symmetric and asymmetric DNA N6-adenine methylation regulates different biological responses in Mucorales.</title>
        <authorList>
            <consortium name="Lawrence Berkeley National Laboratory"/>
            <person name="Lax C."/>
            <person name="Mondo S.J."/>
            <person name="Osorio-Concepcion M."/>
            <person name="Muszewska A."/>
            <person name="Corrochano-Luque M."/>
            <person name="Gutierrez G."/>
            <person name="Riley R."/>
            <person name="Lipzen A."/>
            <person name="Guo J."/>
            <person name="Hundley H."/>
            <person name="Amirebrahimi M."/>
            <person name="Ng V."/>
            <person name="Lorenzo-Gutierrez D."/>
            <person name="Binder U."/>
            <person name="Yang J."/>
            <person name="Song Y."/>
            <person name="Canovas D."/>
            <person name="Navarro E."/>
            <person name="Freitag M."/>
            <person name="Gabaldon T."/>
            <person name="Grigoriev I.V."/>
            <person name="Corrochano L.M."/>
            <person name="Nicolas F.E."/>
            <person name="Garre V."/>
        </authorList>
    </citation>
    <scope>NUCLEOTIDE SEQUENCE [LARGE SCALE GENOMIC DNA]</scope>
    <source>
        <strain evidence="7 8">L51</strain>
    </source>
</reference>
<dbReference type="InterPro" id="IPR036188">
    <property type="entry name" value="FAD/NAD-bd_sf"/>
</dbReference>
<evidence type="ECO:0000313" key="8">
    <source>
        <dbReference type="Proteomes" id="UP001448207"/>
    </source>
</evidence>